<sequence length="352" mass="38493">MKKWSIASIPGDGVGKEVVPAGQKVLDTVAEVHGGLSFEFTSFPWSCEYYLQHGVMMPENGLDQLKDFDAIFLGAVGNLDLVPDHISLWGLLIKIRREFEQVINIRPAKQLKGVTSPLVNPKEFDLLVVRENSEGEYSSIGGRMNKGEDELAIQNAVFSRKASERAMRYAFDLAAKRRQHVTSATKSNGIVYSMPFWDDVFTDVSKDYPSIQTDSQHIDALAAFFVTQPERFDVIVASNLFGDILTDIGAAIMGSVGIAPAANINVNGAYPSMFEPVHGSAPDIFGKGIANPIGQIWTAKLMLDHLGEVELGEKLLDVIEETTTAGILTADIGGNYSTEQVTNDIINRLRSL</sequence>
<dbReference type="InterPro" id="IPR019818">
    <property type="entry name" value="IsoCit/isopropylmalate_DH_CS"/>
</dbReference>
<evidence type="ECO:0000313" key="11">
    <source>
        <dbReference type="EMBL" id="TSB44733.1"/>
    </source>
</evidence>
<evidence type="ECO:0000256" key="7">
    <source>
        <dbReference type="ARBA" id="ARBA00023027"/>
    </source>
</evidence>
<comment type="similarity">
    <text evidence="3">Belongs to the isocitrate and isopropylmalate dehydrogenases family.</text>
</comment>
<reference evidence="11 12" key="1">
    <citation type="submission" date="2019-07" db="EMBL/GenBank/DDBJ databases">
        <authorList>
            <person name="Park Y.J."/>
            <person name="Jeong S.E."/>
            <person name="Jung H.S."/>
        </authorList>
    </citation>
    <scope>NUCLEOTIDE SEQUENCE [LARGE SCALE GENOMIC DNA]</scope>
    <source>
        <strain evidence="12">P16(2019)</strain>
    </source>
</reference>
<dbReference type="EMBL" id="VLXZ01000021">
    <property type="protein sequence ID" value="TSB44733.1"/>
    <property type="molecule type" value="Genomic_DNA"/>
</dbReference>
<dbReference type="PROSITE" id="PS00470">
    <property type="entry name" value="IDH_IMDH"/>
    <property type="match status" value="1"/>
</dbReference>
<dbReference type="EC" id="1.1.1.83" evidence="4"/>
<comment type="cofactor">
    <cofactor evidence="2">
        <name>Mg(2+)</name>
        <dbReference type="ChEBI" id="CHEBI:18420"/>
    </cofactor>
</comment>
<comment type="cofactor">
    <cofactor evidence="1">
        <name>Mn(2+)</name>
        <dbReference type="ChEBI" id="CHEBI:29035"/>
    </cofactor>
</comment>
<proteinExistence type="inferred from homology"/>
<feature type="domain" description="Isopropylmalate dehydrogenase-like" evidence="10">
    <location>
        <begin position="5"/>
        <end position="345"/>
    </location>
</feature>
<dbReference type="Proteomes" id="UP000318521">
    <property type="component" value="Unassembled WGS sequence"/>
</dbReference>
<evidence type="ECO:0000259" key="10">
    <source>
        <dbReference type="SMART" id="SM01329"/>
    </source>
</evidence>
<evidence type="ECO:0000256" key="9">
    <source>
        <dbReference type="ARBA" id="ARBA00049301"/>
    </source>
</evidence>
<dbReference type="SUPFAM" id="SSF53659">
    <property type="entry name" value="Isocitrate/Isopropylmalate dehydrogenase-like"/>
    <property type="match status" value="1"/>
</dbReference>
<dbReference type="InterPro" id="IPR050501">
    <property type="entry name" value="ICDH/IPMDH"/>
</dbReference>
<dbReference type="InterPro" id="IPR024084">
    <property type="entry name" value="IsoPropMal-DH-like_dom"/>
</dbReference>
<evidence type="ECO:0000256" key="8">
    <source>
        <dbReference type="ARBA" id="ARBA00023211"/>
    </source>
</evidence>
<accession>A0A553ZTK1</accession>
<gene>
    <name evidence="11" type="ORF">FN960_20110</name>
</gene>
<keyword evidence="6 11" id="KW-0560">Oxidoreductase</keyword>
<evidence type="ECO:0000256" key="5">
    <source>
        <dbReference type="ARBA" id="ARBA00022723"/>
    </source>
</evidence>
<keyword evidence="8" id="KW-0464">Manganese</keyword>
<dbReference type="GO" id="GO:0000287">
    <property type="term" value="F:magnesium ion binding"/>
    <property type="evidence" value="ECO:0007669"/>
    <property type="project" value="InterPro"/>
</dbReference>
<keyword evidence="5" id="KW-0479">Metal-binding</keyword>
<evidence type="ECO:0000313" key="12">
    <source>
        <dbReference type="Proteomes" id="UP000318521"/>
    </source>
</evidence>
<evidence type="ECO:0000256" key="2">
    <source>
        <dbReference type="ARBA" id="ARBA00001946"/>
    </source>
</evidence>
<keyword evidence="7" id="KW-0520">NAD</keyword>
<dbReference type="RefSeq" id="WP_143850659.1">
    <property type="nucleotide sequence ID" value="NZ_VLXZ01000021.1"/>
</dbReference>
<evidence type="ECO:0000256" key="6">
    <source>
        <dbReference type="ARBA" id="ARBA00023002"/>
    </source>
</evidence>
<evidence type="ECO:0000256" key="1">
    <source>
        <dbReference type="ARBA" id="ARBA00001936"/>
    </source>
</evidence>
<evidence type="ECO:0000256" key="3">
    <source>
        <dbReference type="ARBA" id="ARBA00007769"/>
    </source>
</evidence>
<dbReference type="GO" id="GO:0046553">
    <property type="term" value="F:D-malate dehydrogenase (decarboxylating) (NAD+) activity"/>
    <property type="evidence" value="ECO:0007669"/>
    <property type="project" value="UniProtKB-EC"/>
</dbReference>
<comment type="catalytic activity">
    <reaction evidence="9">
        <text>(R)-malate + NAD(+) = pyruvate + CO2 + NADH</text>
        <dbReference type="Rhea" id="RHEA:18365"/>
        <dbReference type="ChEBI" id="CHEBI:15361"/>
        <dbReference type="ChEBI" id="CHEBI:15588"/>
        <dbReference type="ChEBI" id="CHEBI:16526"/>
        <dbReference type="ChEBI" id="CHEBI:57540"/>
        <dbReference type="ChEBI" id="CHEBI:57945"/>
        <dbReference type="EC" id="1.1.1.83"/>
    </reaction>
</comment>
<dbReference type="NCBIfam" id="NF006048">
    <property type="entry name" value="PRK08194.1"/>
    <property type="match status" value="1"/>
</dbReference>
<keyword evidence="12" id="KW-1185">Reference proteome</keyword>
<dbReference type="Pfam" id="PF00180">
    <property type="entry name" value="Iso_dh"/>
    <property type="match status" value="1"/>
</dbReference>
<dbReference type="OrthoDB" id="9806254at2"/>
<dbReference type="GO" id="GO:0051287">
    <property type="term" value="F:NAD binding"/>
    <property type="evidence" value="ECO:0007669"/>
    <property type="project" value="InterPro"/>
</dbReference>
<dbReference type="InterPro" id="IPR011829">
    <property type="entry name" value="TTC_DH"/>
</dbReference>
<name>A0A553ZTK1_9BACI</name>
<protein>
    <recommendedName>
        <fullName evidence="4">D-malate dehydrogenase (decarboxylating)</fullName>
        <ecNumber evidence="4">1.1.1.83</ecNumber>
    </recommendedName>
</protein>
<dbReference type="PANTHER" id="PTHR43275:SF1">
    <property type="entry name" value="D-MALATE DEHYDROGENASE [DECARBOXYLATING]"/>
    <property type="match status" value="1"/>
</dbReference>
<dbReference type="NCBIfam" id="TIGR02089">
    <property type="entry name" value="TTC"/>
    <property type="match status" value="1"/>
</dbReference>
<evidence type="ECO:0000256" key="4">
    <source>
        <dbReference type="ARBA" id="ARBA00013126"/>
    </source>
</evidence>
<dbReference type="Gene3D" id="3.40.718.10">
    <property type="entry name" value="Isopropylmalate Dehydrogenase"/>
    <property type="match status" value="1"/>
</dbReference>
<dbReference type="PANTHER" id="PTHR43275">
    <property type="entry name" value="D-MALATE DEHYDROGENASE [DECARBOXYLATING]"/>
    <property type="match status" value="1"/>
</dbReference>
<organism evidence="11 12">
    <name type="scientific">Alkalicoccobacillus porphyridii</name>
    <dbReference type="NCBI Taxonomy" id="2597270"/>
    <lineage>
        <taxon>Bacteria</taxon>
        <taxon>Bacillati</taxon>
        <taxon>Bacillota</taxon>
        <taxon>Bacilli</taxon>
        <taxon>Bacillales</taxon>
        <taxon>Bacillaceae</taxon>
        <taxon>Alkalicoccobacillus</taxon>
    </lineage>
</organism>
<comment type="caution">
    <text evidence="11">The sequence shown here is derived from an EMBL/GenBank/DDBJ whole genome shotgun (WGS) entry which is preliminary data.</text>
</comment>
<dbReference type="AlphaFoldDB" id="A0A553ZTK1"/>
<dbReference type="SMART" id="SM01329">
    <property type="entry name" value="Iso_dh"/>
    <property type="match status" value="1"/>
</dbReference>